<gene>
    <name evidence="1" type="ORF">GALL_309430</name>
</gene>
<dbReference type="AlphaFoldDB" id="A0A1J5QUQ3"/>
<organism evidence="1">
    <name type="scientific">mine drainage metagenome</name>
    <dbReference type="NCBI Taxonomy" id="410659"/>
    <lineage>
        <taxon>unclassified sequences</taxon>
        <taxon>metagenomes</taxon>
        <taxon>ecological metagenomes</taxon>
    </lineage>
</organism>
<evidence type="ECO:0000313" key="1">
    <source>
        <dbReference type="EMBL" id="OIQ87216.1"/>
    </source>
</evidence>
<reference evidence="1" key="1">
    <citation type="submission" date="2016-10" db="EMBL/GenBank/DDBJ databases">
        <title>Sequence of Gallionella enrichment culture.</title>
        <authorList>
            <person name="Poehlein A."/>
            <person name="Muehling M."/>
            <person name="Daniel R."/>
        </authorList>
    </citation>
    <scope>NUCLEOTIDE SEQUENCE</scope>
</reference>
<comment type="caution">
    <text evidence="1">The sequence shown here is derived from an EMBL/GenBank/DDBJ whole genome shotgun (WGS) entry which is preliminary data.</text>
</comment>
<sequence length="55" mass="6319">MPPPGEGRYNRAIHWPVGINCPNVFNSERMVFESVRFIPTSLARATSTDRTRWLS</sequence>
<dbReference type="EMBL" id="MLJW01000434">
    <property type="protein sequence ID" value="OIQ87216.1"/>
    <property type="molecule type" value="Genomic_DNA"/>
</dbReference>
<protein>
    <submittedName>
        <fullName evidence="1">Uncharacterized protein</fullName>
    </submittedName>
</protein>
<proteinExistence type="predicted"/>
<name>A0A1J5QUQ3_9ZZZZ</name>
<accession>A0A1J5QUQ3</accession>